<evidence type="ECO:0000313" key="16">
    <source>
        <dbReference type="Proteomes" id="UP000800092"/>
    </source>
</evidence>
<evidence type="ECO:0000259" key="14">
    <source>
        <dbReference type="Pfam" id="PF07732"/>
    </source>
</evidence>
<keyword evidence="6" id="KW-0560">Oxidoreductase</keyword>
<evidence type="ECO:0000256" key="8">
    <source>
        <dbReference type="ARBA" id="ARBA00023180"/>
    </source>
</evidence>
<dbReference type="Pfam" id="PF07731">
    <property type="entry name" value="Cu-oxidase_2"/>
    <property type="match status" value="1"/>
</dbReference>
<proteinExistence type="inferred from homology"/>
<keyword evidence="8" id="KW-0325">Glycoprotein</keyword>
<evidence type="ECO:0000256" key="9">
    <source>
        <dbReference type="ARBA" id="ARBA00023185"/>
    </source>
</evidence>
<dbReference type="CDD" id="cd13854">
    <property type="entry name" value="CuRO_1_MaLCC_like"/>
    <property type="match status" value="1"/>
</dbReference>
<dbReference type="SUPFAM" id="SSF49503">
    <property type="entry name" value="Cupredoxins"/>
    <property type="match status" value="3"/>
</dbReference>
<feature type="region of interest" description="Disordered" evidence="10">
    <location>
        <begin position="31"/>
        <end position="61"/>
    </location>
</feature>
<dbReference type="GO" id="GO:0046274">
    <property type="term" value="P:lignin catabolic process"/>
    <property type="evidence" value="ECO:0007669"/>
    <property type="project" value="UniProtKB-KW"/>
</dbReference>
<dbReference type="OrthoDB" id="2121828at2759"/>
<organism evidence="15 16">
    <name type="scientific">Viridothelium virens</name>
    <name type="common">Speckled blister lichen</name>
    <name type="synonym">Trypethelium virens</name>
    <dbReference type="NCBI Taxonomy" id="1048519"/>
    <lineage>
        <taxon>Eukaryota</taxon>
        <taxon>Fungi</taxon>
        <taxon>Dikarya</taxon>
        <taxon>Ascomycota</taxon>
        <taxon>Pezizomycotina</taxon>
        <taxon>Dothideomycetes</taxon>
        <taxon>Dothideomycetes incertae sedis</taxon>
        <taxon>Trypetheliales</taxon>
        <taxon>Trypetheliaceae</taxon>
        <taxon>Viridothelium</taxon>
    </lineage>
</organism>
<dbReference type="GO" id="GO:0052716">
    <property type="term" value="F:hydroquinone:oxygen oxidoreductase activity"/>
    <property type="evidence" value="ECO:0007669"/>
    <property type="project" value="UniProtKB-EC"/>
</dbReference>
<evidence type="ECO:0000256" key="11">
    <source>
        <dbReference type="SAM" id="SignalP"/>
    </source>
</evidence>
<evidence type="ECO:0000259" key="12">
    <source>
        <dbReference type="Pfam" id="PF00394"/>
    </source>
</evidence>
<reference evidence="15" key="1">
    <citation type="journal article" date="2020" name="Stud. Mycol.">
        <title>101 Dothideomycetes genomes: a test case for predicting lifestyles and emergence of pathogens.</title>
        <authorList>
            <person name="Haridas S."/>
            <person name="Albert R."/>
            <person name="Binder M."/>
            <person name="Bloem J."/>
            <person name="Labutti K."/>
            <person name="Salamov A."/>
            <person name="Andreopoulos B."/>
            <person name="Baker S."/>
            <person name="Barry K."/>
            <person name="Bills G."/>
            <person name="Bluhm B."/>
            <person name="Cannon C."/>
            <person name="Castanera R."/>
            <person name="Culley D."/>
            <person name="Daum C."/>
            <person name="Ezra D."/>
            <person name="Gonzalez J."/>
            <person name="Henrissat B."/>
            <person name="Kuo A."/>
            <person name="Liang C."/>
            <person name="Lipzen A."/>
            <person name="Lutzoni F."/>
            <person name="Magnuson J."/>
            <person name="Mondo S."/>
            <person name="Nolan M."/>
            <person name="Ohm R."/>
            <person name="Pangilinan J."/>
            <person name="Park H.-J."/>
            <person name="Ramirez L."/>
            <person name="Alfaro M."/>
            <person name="Sun H."/>
            <person name="Tritt A."/>
            <person name="Yoshinaga Y."/>
            <person name="Zwiers L.-H."/>
            <person name="Turgeon B."/>
            <person name="Goodwin S."/>
            <person name="Spatafora J."/>
            <person name="Crous P."/>
            <person name="Grigoriev I."/>
        </authorList>
    </citation>
    <scope>NUCLEOTIDE SEQUENCE</scope>
    <source>
        <strain evidence="15">Tuck. ex Michener</strain>
    </source>
</reference>
<dbReference type="FunFam" id="2.60.40.420:FF:000045">
    <property type="entry name" value="Laccase 2"/>
    <property type="match status" value="1"/>
</dbReference>
<dbReference type="EMBL" id="ML991802">
    <property type="protein sequence ID" value="KAF2233951.1"/>
    <property type="molecule type" value="Genomic_DNA"/>
</dbReference>
<dbReference type="EC" id="1.10.3.2" evidence="4"/>
<feature type="compositionally biased region" description="Low complexity" evidence="10">
    <location>
        <begin position="33"/>
        <end position="56"/>
    </location>
</feature>
<dbReference type="FunFam" id="2.60.40.420:FF:000021">
    <property type="entry name" value="Extracellular dihydrogeodin oxidase/laccase"/>
    <property type="match status" value="1"/>
</dbReference>
<comment type="similarity">
    <text evidence="3">Belongs to the multicopper oxidase family.</text>
</comment>
<feature type="domain" description="Plastocyanin-like" evidence="12">
    <location>
        <begin position="226"/>
        <end position="370"/>
    </location>
</feature>
<feature type="domain" description="Plastocyanin-like" evidence="14">
    <location>
        <begin position="97"/>
        <end position="212"/>
    </location>
</feature>
<feature type="signal peptide" evidence="11">
    <location>
        <begin position="1"/>
        <end position="19"/>
    </location>
</feature>
<dbReference type="PROSITE" id="PS00080">
    <property type="entry name" value="MULTICOPPER_OXIDASE2"/>
    <property type="match status" value="1"/>
</dbReference>
<dbReference type="CDD" id="cd13901">
    <property type="entry name" value="CuRO_3_MaLCC_like"/>
    <property type="match status" value="1"/>
</dbReference>
<dbReference type="InterPro" id="IPR011707">
    <property type="entry name" value="Cu-oxidase-like_N"/>
</dbReference>
<evidence type="ECO:0000313" key="15">
    <source>
        <dbReference type="EMBL" id="KAF2233951.1"/>
    </source>
</evidence>
<feature type="domain" description="Plastocyanin-like" evidence="13">
    <location>
        <begin position="447"/>
        <end position="578"/>
    </location>
</feature>
<dbReference type="PROSITE" id="PS00079">
    <property type="entry name" value="MULTICOPPER_OXIDASE1"/>
    <property type="match status" value="1"/>
</dbReference>
<evidence type="ECO:0000256" key="1">
    <source>
        <dbReference type="ARBA" id="ARBA00000349"/>
    </source>
</evidence>
<accession>A0A6A6H822</accession>
<name>A0A6A6H822_VIRVR</name>
<dbReference type="PANTHER" id="PTHR11709:SF87">
    <property type="entry name" value="LACCASE"/>
    <property type="match status" value="1"/>
</dbReference>
<evidence type="ECO:0000256" key="2">
    <source>
        <dbReference type="ARBA" id="ARBA00001935"/>
    </source>
</evidence>
<dbReference type="InterPro" id="IPR033138">
    <property type="entry name" value="Cu_oxidase_CS"/>
</dbReference>
<sequence>MRFQYLAASLLTLALGTQGAKIPAEVGELNRRATSTSASSTTSSATSSSASSTKSADGSCSNGALTRSCWGNGYSIATDFDQKHPTTSQTVSYNLEITNTTCNPDGNGARTCLLINGQYPGPTITANWGDTLSITVKNSMQDNGTGIHWHGVRQLGSNEQDGVAGITECPIAPGDSKTYTFLCTQFGTSWYHSHFSAQYGDGVVGSIVINGPATANYDIDLGPYPVTDWYYRTAYQIEANTLTDLQSGAPGPNGDNILVNGTNKNAAGTTGSYSVTKITAGKKYRLRLINTSVDNDIRVSLDNHILEIMTTDFVPVKPAYNQTILLAVGQRYDVVITANQTAGNYWFRANVATDCQSANNGAGLAIFSYDTVTVANPTSTSYSFPSSCFEPTGLAPFWSQPVPSTSAFSNLDVGLTNGSVDTGAGLTVWGINNTSIDIQWDKPMRTYLQEGNTSYPVGENVINLPTEGVWTYWLIQEVSASPHIVHPIHLHGHDFFVLGSSGDNNQNPNTAPIVTFNPSSDPATLNWNTPIRRDTAILPQGGWLALAFYTNNPGAWLFHCHIAWHISEGLGLDFVEASGSIPAPSSAYSTTCSNWNKYYPTSYYKKDDSGI</sequence>
<keyword evidence="9" id="KW-0439">Lignin degradation</keyword>
<dbReference type="CDD" id="cd13880">
    <property type="entry name" value="CuRO_2_MaLCC_like"/>
    <property type="match status" value="1"/>
</dbReference>
<comment type="cofactor">
    <cofactor evidence="2">
        <name>Cu cation</name>
        <dbReference type="ChEBI" id="CHEBI:23378"/>
    </cofactor>
</comment>
<gene>
    <name evidence="15" type="ORF">EV356DRAFT_467457</name>
</gene>
<evidence type="ECO:0000256" key="4">
    <source>
        <dbReference type="ARBA" id="ARBA00012297"/>
    </source>
</evidence>
<evidence type="ECO:0000256" key="5">
    <source>
        <dbReference type="ARBA" id="ARBA00022723"/>
    </source>
</evidence>
<keyword evidence="16" id="KW-1185">Reference proteome</keyword>
<dbReference type="Pfam" id="PF07732">
    <property type="entry name" value="Cu-oxidase_3"/>
    <property type="match status" value="1"/>
</dbReference>
<keyword evidence="7" id="KW-0186">Copper</keyword>
<dbReference type="InterPro" id="IPR045087">
    <property type="entry name" value="Cu-oxidase_fam"/>
</dbReference>
<feature type="chain" id="PRO_5025642214" description="laccase" evidence="11">
    <location>
        <begin position="20"/>
        <end position="611"/>
    </location>
</feature>
<protein>
    <recommendedName>
        <fullName evidence="4">laccase</fullName>
        <ecNumber evidence="4">1.10.3.2</ecNumber>
    </recommendedName>
</protein>
<dbReference type="InterPro" id="IPR002355">
    <property type="entry name" value="Cu_oxidase_Cu_BS"/>
</dbReference>
<dbReference type="PANTHER" id="PTHR11709">
    <property type="entry name" value="MULTI-COPPER OXIDASE"/>
    <property type="match status" value="1"/>
</dbReference>
<dbReference type="AlphaFoldDB" id="A0A6A6H822"/>
<dbReference type="Proteomes" id="UP000800092">
    <property type="component" value="Unassembled WGS sequence"/>
</dbReference>
<dbReference type="GO" id="GO:0005507">
    <property type="term" value="F:copper ion binding"/>
    <property type="evidence" value="ECO:0007669"/>
    <property type="project" value="InterPro"/>
</dbReference>
<keyword evidence="5" id="KW-0479">Metal-binding</keyword>
<dbReference type="InterPro" id="IPR001117">
    <property type="entry name" value="Cu-oxidase_2nd"/>
</dbReference>
<evidence type="ECO:0000256" key="10">
    <source>
        <dbReference type="SAM" id="MobiDB-lite"/>
    </source>
</evidence>
<dbReference type="InterPro" id="IPR008972">
    <property type="entry name" value="Cupredoxin"/>
</dbReference>
<comment type="catalytic activity">
    <reaction evidence="1">
        <text>4 hydroquinone + O2 = 4 benzosemiquinone + 2 H2O</text>
        <dbReference type="Rhea" id="RHEA:11276"/>
        <dbReference type="ChEBI" id="CHEBI:15377"/>
        <dbReference type="ChEBI" id="CHEBI:15379"/>
        <dbReference type="ChEBI" id="CHEBI:17594"/>
        <dbReference type="ChEBI" id="CHEBI:17977"/>
        <dbReference type="EC" id="1.10.3.2"/>
    </reaction>
</comment>
<evidence type="ECO:0000256" key="3">
    <source>
        <dbReference type="ARBA" id="ARBA00010609"/>
    </source>
</evidence>
<dbReference type="Pfam" id="PF00394">
    <property type="entry name" value="Cu-oxidase"/>
    <property type="match status" value="1"/>
</dbReference>
<dbReference type="Gene3D" id="2.60.40.420">
    <property type="entry name" value="Cupredoxins - blue copper proteins"/>
    <property type="match status" value="3"/>
</dbReference>
<dbReference type="InterPro" id="IPR011706">
    <property type="entry name" value="Cu-oxidase_C"/>
</dbReference>
<keyword evidence="11" id="KW-0732">Signal</keyword>
<evidence type="ECO:0000256" key="6">
    <source>
        <dbReference type="ARBA" id="ARBA00023002"/>
    </source>
</evidence>
<evidence type="ECO:0000259" key="13">
    <source>
        <dbReference type="Pfam" id="PF07731"/>
    </source>
</evidence>
<evidence type="ECO:0000256" key="7">
    <source>
        <dbReference type="ARBA" id="ARBA00023008"/>
    </source>
</evidence>